<dbReference type="FunFam" id="3.10.250.10:FF:000011">
    <property type="entry name" value="Scavenger receptor class A member 5"/>
    <property type="match status" value="1"/>
</dbReference>
<dbReference type="EMBL" id="CAWUFR010000021">
    <property type="protein sequence ID" value="CAK6955328.1"/>
    <property type="molecule type" value="Genomic_DNA"/>
</dbReference>
<evidence type="ECO:0000313" key="6">
    <source>
        <dbReference type="EMBL" id="CAK6955328.1"/>
    </source>
</evidence>
<dbReference type="SMART" id="SM00875">
    <property type="entry name" value="BACK"/>
    <property type="match status" value="1"/>
</dbReference>
<dbReference type="FunFam" id="3.10.250.10:FF:000001">
    <property type="entry name" value="Lysyl oxidase 4 isoform X1"/>
    <property type="match status" value="1"/>
</dbReference>
<accession>A0AAV1N870</accession>
<dbReference type="PROSITE" id="PS50287">
    <property type="entry name" value="SRCR_2"/>
    <property type="match status" value="2"/>
</dbReference>
<comment type="caution">
    <text evidence="6">The sequence shown here is derived from an EMBL/GenBank/DDBJ whole genome shotgun (WGS) entry which is preliminary data.</text>
</comment>
<feature type="domain" description="SRCR" evidence="5">
    <location>
        <begin position="6"/>
        <end position="104"/>
    </location>
</feature>
<keyword evidence="3" id="KW-0325">Glycoprotein</keyword>
<dbReference type="Gene3D" id="1.25.40.420">
    <property type="match status" value="1"/>
</dbReference>
<dbReference type="Proteomes" id="UP001314229">
    <property type="component" value="Unassembled WGS sequence"/>
</dbReference>
<dbReference type="InterPro" id="IPR011333">
    <property type="entry name" value="SKP1/BTB/POZ_sf"/>
</dbReference>
<evidence type="ECO:0000256" key="1">
    <source>
        <dbReference type="ARBA" id="ARBA00022729"/>
    </source>
</evidence>
<feature type="disulfide bond" evidence="4">
    <location>
        <begin position="178"/>
        <end position="188"/>
    </location>
</feature>
<dbReference type="PRINTS" id="PR00258">
    <property type="entry name" value="SPERACTRCPTR"/>
</dbReference>
<dbReference type="SUPFAM" id="SSF56487">
    <property type="entry name" value="SRCR-like"/>
    <property type="match status" value="2"/>
</dbReference>
<dbReference type="AlphaFoldDB" id="A0AAV1N870"/>
<gene>
    <name evidence="6" type="ORF">FSCOSCO3_A007431</name>
</gene>
<sequence>MEKGFIRLAGGQYSHEGRVEIFHDGVWGTVCDDGWDMNNAHVVCRQLHFPGAKEALVSFGSGEGNIWLDSLVCDGTETHLQQCQLPEWGDHNCNHGEDVGIRCKEATEENSIRLAGGQYSFEGRVEIHDGDWGTVCDDDWDMNEAQVVCRQLHFPGAREALVSFGSGEGNIWMDNLACDGTETKLHQCQFSGWGVNNCNHGEDVGVRCEKGPEPINTDPGNEFSLDLNTNLSHQLGELFDSGWDCDLNITVVVDNNTVKTICAHRIILSLNSFLKTSQPDFSSLSIDVDFNCSQHANDFVRYFYTRKIKMTLSSAYCILKMALDWGLKEIHNEGAHFFRFFLPKDINLHHQKFFYEYAVHTDDEALQEVCLHYLAWNFETLMHSPAWTDYPFGLVKALLSRSDLVVRNETVILNGLEKWAAAQGHTTIPEILFKLIRFPMIPAENLYTLDGSQYDVRKFQGFQFNALPIRTLINVLREEQNVYIARIYTGRPWSYTFSSQSISSYKDLGFHRLQGKRINTLTSDFQTPVHNSASFAFNSMRWKTQVFLSDKDCSNISCPYFPAIGLKIQEKNNDLPKDTEQRICYKKMLVVMCEGQYVFHVEEFNNQDFVSVPSSAERAYPCHSNKLSYQVVVRPQFCAFDFTQ</sequence>
<dbReference type="Pfam" id="PF07707">
    <property type="entry name" value="BACK"/>
    <property type="match status" value="1"/>
</dbReference>
<evidence type="ECO:0000313" key="7">
    <source>
        <dbReference type="Proteomes" id="UP001314229"/>
    </source>
</evidence>
<dbReference type="Gene3D" id="3.30.710.10">
    <property type="entry name" value="Potassium Channel Kv1.1, Chain A"/>
    <property type="match status" value="1"/>
</dbReference>
<protein>
    <submittedName>
        <fullName evidence="6">Uncharacterized protein LOC122989107</fullName>
    </submittedName>
</protein>
<keyword evidence="7" id="KW-1185">Reference proteome</keyword>
<dbReference type="PANTHER" id="PTHR48071">
    <property type="entry name" value="SRCR DOMAIN-CONTAINING PROTEIN"/>
    <property type="match status" value="1"/>
</dbReference>
<dbReference type="PANTHER" id="PTHR48071:SF28">
    <property type="entry name" value="SRCR DOMAIN-CONTAINING PROTEIN"/>
    <property type="match status" value="1"/>
</dbReference>
<evidence type="ECO:0000259" key="5">
    <source>
        <dbReference type="PROSITE" id="PS50287"/>
    </source>
</evidence>
<evidence type="ECO:0000256" key="2">
    <source>
        <dbReference type="ARBA" id="ARBA00023157"/>
    </source>
</evidence>
<dbReference type="InterPro" id="IPR036772">
    <property type="entry name" value="SRCR-like_dom_sf"/>
</dbReference>
<keyword evidence="1" id="KW-0732">Signal</keyword>
<dbReference type="Pfam" id="PF00530">
    <property type="entry name" value="SRCR"/>
    <property type="match status" value="2"/>
</dbReference>
<reference evidence="6 7" key="1">
    <citation type="submission" date="2024-01" db="EMBL/GenBank/DDBJ databases">
        <authorList>
            <person name="Alioto T."/>
            <person name="Alioto T."/>
            <person name="Gomez Garrido J."/>
        </authorList>
    </citation>
    <scope>NUCLEOTIDE SEQUENCE [LARGE SCALE GENOMIC DNA]</scope>
</reference>
<evidence type="ECO:0000256" key="4">
    <source>
        <dbReference type="PROSITE-ProRule" id="PRU00196"/>
    </source>
</evidence>
<dbReference type="InterPro" id="IPR001190">
    <property type="entry name" value="SRCR"/>
</dbReference>
<dbReference type="InterPro" id="IPR011705">
    <property type="entry name" value="BACK"/>
</dbReference>
<dbReference type="GO" id="GO:0016020">
    <property type="term" value="C:membrane"/>
    <property type="evidence" value="ECO:0007669"/>
    <property type="project" value="InterPro"/>
</dbReference>
<dbReference type="SMART" id="SM00202">
    <property type="entry name" value="SR"/>
    <property type="match status" value="2"/>
</dbReference>
<organism evidence="6 7">
    <name type="scientific">Scomber scombrus</name>
    <name type="common">Atlantic mackerel</name>
    <name type="synonym">Scomber vernalis</name>
    <dbReference type="NCBI Taxonomy" id="13677"/>
    <lineage>
        <taxon>Eukaryota</taxon>
        <taxon>Metazoa</taxon>
        <taxon>Chordata</taxon>
        <taxon>Craniata</taxon>
        <taxon>Vertebrata</taxon>
        <taxon>Euteleostomi</taxon>
        <taxon>Actinopterygii</taxon>
        <taxon>Neopterygii</taxon>
        <taxon>Teleostei</taxon>
        <taxon>Neoteleostei</taxon>
        <taxon>Acanthomorphata</taxon>
        <taxon>Pelagiaria</taxon>
        <taxon>Scombriformes</taxon>
        <taxon>Scombridae</taxon>
        <taxon>Scomber</taxon>
    </lineage>
</organism>
<evidence type="ECO:0000256" key="3">
    <source>
        <dbReference type="ARBA" id="ARBA00023180"/>
    </source>
</evidence>
<dbReference type="Gene3D" id="3.10.250.10">
    <property type="entry name" value="SRCR-like domain"/>
    <property type="match status" value="2"/>
</dbReference>
<comment type="caution">
    <text evidence="4">Lacks conserved residue(s) required for the propagation of feature annotation.</text>
</comment>
<dbReference type="SUPFAM" id="SSF54695">
    <property type="entry name" value="POZ domain"/>
    <property type="match status" value="1"/>
</dbReference>
<feature type="domain" description="SRCR" evidence="5">
    <location>
        <begin position="112"/>
        <end position="209"/>
    </location>
</feature>
<keyword evidence="2 4" id="KW-1015">Disulfide bond</keyword>
<feature type="disulfide bond" evidence="4">
    <location>
        <begin position="73"/>
        <end position="83"/>
    </location>
</feature>
<proteinExistence type="predicted"/>
<name>A0AAV1N870_SCOSC</name>